<evidence type="ECO:0000259" key="4">
    <source>
        <dbReference type="PROSITE" id="PS51898"/>
    </source>
</evidence>
<protein>
    <submittedName>
        <fullName evidence="5">Integrase</fullName>
    </submittedName>
</protein>
<dbReference type="InterPro" id="IPR010998">
    <property type="entry name" value="Integrase_recombinase_N"/>
</dbReference>
<dbReference type="InterPro" id="IPR050090">
    <property type="entry name" value="Tyrosine_recombinase_XerCD"/>
</dbReference>
<proteinExistence type="inferred from homology"/>
<evidence type="ECO:0000256" key="2">
    <source>
        <dbReference type="ARBA" id="ARBA00023125"/>
    </source>
</evidence>
<dbReference type="Proteomes" id="UP001225072">
    <property type="component" value="Unassembled WGS sequence"/>
</dbReference>
<sequence length="409" mass="48058">MNFTFYLPETSKDSGLIYLHLLDESFHLDFIFCTGITVAPEEWNVEKGRPKNIYLKKNKNINTVLDRIKVELAEYIRQRRTGRKAVTKTGISKKLSEVITTKPVQRSENSFLNLTLSYITARKEIICHSTYKRYLVFFRLLQRFEGFLQRHLLIEDIDAGFVRDFLIFGKEEEYSENTLHRTVHFVRTILNFVERKGIATNVRELEIRREKQSSRIIILTESEIATIKQTEVPEEYETAKKWLLISCYTGQRISDFMVFHKNQLSEAGNRMYITFVQQKTQKEIILPLHPVVLNILKKNNYSFPDPIDHNIYNRRIRKIAKLAGINEKINARKRTGHRSEDALVKKWEVISSHIGRRSFASNFYGKIPTPLLMQATGHSTEKMFLNYINHNSHDRLATLGNYFDQLYRG</sequence>
<organism evidence="5 6">
    <name type="scientific">Chryseobacterium camelliae</name>
    <dbReference type="NCBI Taxonomy" id="1265445"/>
    <lineage>
        <taxon>Bacteria</taxon>
        <taxon>Pseudomonadati</taxon>
        <taxon>Bacteroidota</taxon>
        <taxon>Flavobacteriia</taxon>
        <taxon>Flavobacteriales</taxon>
        <taxon>Weeksellaceae</taxon>
        <taxon>Chryseobacterium group</taxon>
        <taxon>Chryseobacterium</taxon>
    </lineage>
</organism>
<accession>A0ABU0TEY3</accession>
<dbReference type="InterPro" id="IPR002104">
    <property type="entry name" value="Integrase_catalytic"/>
</dbReference>
<reference evidence="5 6" key="1">
    <citation type="submission" date="2023-07" db="EMBL/GenBank/DDBJ databases">
        <title>Functional and genomic diversity of the sorghum phyllosphere microbiome.</title>
        <authorList>
            <person name="Shade A."/>
        </authorList>
    </citation>
    <scope>NUCLEOTIDE SEQUENCE [LARGE SCALE GENOMIC DNA]</scope>
    <source>
        <strain evidence="5 6">SORGH_AS_1064</strain>
    </source>
</reference>
<dbReference type="Gene3D" id="1.10.443.10">
    <property type="entry name" value="Intergrase catalytic core"/>
    <property type="match status" value="1"/>
</dbReference>
<name>A0ABU0TEY3_9FLAO</name>
<dbReference type="Pfam" id="PF13102">
    <property type="entry name" value="Phage_int_SAM_5"/>
    <property type="match status" value="1"/>
</dbReference>
<dbReference type="InterPro" id="IPR025269">
    <property type="entry name" value="SAM-like_dom"/>
</dbReference>
<dbReference type="InterPro" id="IPR013762">
    <property type="entry name" value="Integrase-like_cat_sf"/>
</dbReference>
<evidence type="ECO:0000313" key="6">
    <source>
        <dbReference type="Proteomes" id="UP001225072"/>
    </source>
</evidence>
<dbReference type="Gene3D" id="1.10.150.130">
    <property type="match status" value="1"/>
</dbReference>
<gene>
    <name evidence="5" type="ORF">QE404_000772</name>
</gene>
<evidence type="ECO:0000313" key="5">
    <source>
        <dbReference type="EMBL" id="MDQ1095625.1"/>
    </source>
</evidence>
<dbReference type="InterPro" id="IPR011010">
    <property type="entry name" value="DNA_brk_join_enz"/>
</dbReference>
<keyword evidence="3" id="KW-0233">DNA recombination</keyword>
<dbReference type="PANTHER" id="PTHR30349">
    <property type="entry name" value="PHAGE INTEGRASE-RELATED"/>
    <property type="match status" value="1"/>
</dbReference>
<dbReference type="PANTHER" id="PTHR30349:SF64">
    <property type="entry name" value="PROPHAGE INTEGRASE INTD-RELATED"/>
    <property type="match status" value="1"/>
</dbReference>
<feature type="domain" description="Tyr recombinase" evidence="4">
    <location>
        <begin position="214"/>
        <end position="401"/>
    </location>
</feature>
<dbReference type="EMBL" id="JAUTAL010000001">
    <property type="protein sequence ID" value="MDQ1095625.1"/>
    <property type="molecule type" value="Genomic_DNA"/>
</dbReference>
<dbReference type="Pfam" id="PF00589">
    <property type="entry name" value="Phage_integrase"/>
    <property type="match status" value="1"/>
</dbReference>
<dbReference type="SUPFAM" id="SSF56349">
    <property type="entry name" value="DNA breaking-rejoining enzymes"/>
    <property type="match status" value="1"/>
</dbReference>
<dbReference type="RefSeq" id="WP_307446695.1">
    <property type="nucleotide sequence ID" value="NZ_JAUTAL010000001.1"/>
</dbReference>
<comment type="similarity">
    <text evidence="1">Belongs to the 'phage' integrase family.</text>
</comment>
<evidence type="ECO:0000256" key="1">
    <source>
        <dbReference type="ARBA" id="ARBA00008857"/>
    </source>
</evidence>
<dbReference type="PROSITE" id="PS51898">
    <property type="entry name" value="TYR_RECOMBINASE"/>
    <property type="match status" value="1"/>
</dbReference>
<keyword evidence="2" id="KW-0238">DNA-binding</keyword>
<comment type="caution">
    <text evidence="5">The sequence shown here is derived from an EMBL/GenBank/DDBJ whole genome shotgun (WGS) entry which is preliminary data.</text>
</comment>
<keyword evidence="6" id="KW-1185">Reference proteome</keyword>
<evidence type="ECO:0000256" key="3">
    <source>
        <dbReference type="ARBA" id="ARBA00023172"/>
    </source>
</evidence>